<name>A0A2V1N4H2_9LACO</name>
<dbReference type="InterPro" id="IPR036412">
    <property type="entry name" value="HAD-like_sf"/>
</dbReference>
<evidence type="ECO:0000313" key="1">
    <source>
        <dbReference type="EMBL" id="PWG00720.1"/>
    </source>
</evidence>
<dbReference type="Proteomes" id="UP000245080">
    <property type="component" value="Unassembled WGS sequence"/>
</dbReference>
<dbReference type="NCBIfam" id="TIGR01549">
    <property type="entry name" value="HAD-SF-IA-v1"/>
    <property type="match status" value="1"/>
</dbReference>
<evidence type="ECO:0000313" key="2">
    <source>
        <dbReference type="Proteomes" id="UP000245080"/>
    </source>
</evidence>
<dbReference type="InterPro" id="IPR006439">
    <property type="entry name" value="HAD-SF_hydro_IA"/>
</dbReference>
<dbReference type="SFLD" id="SFLDS00003">
    <property type="entry name" value="Haloacid_Dehalogenase"/>
    <property type="match status" value="1"/>
</dbReference>
<keyword evidence="1" id="KW-0378">Hydrolase</keyword>
<dbReference type="PRINTS" id="PR00413">
    <property type="entry name" value="HADHALOGNASE"/>
</dbReference>
<protein>
    <submittedName>
        <fullName evidence="1">HAD family hydrolase</fullName>
    </submittedName>
</protein>
<dbReference type="CDD" id="cd04305">
    <property type="entry name" value="HAD_Neu5Ac-Pase_like"/>
    <property type="match status" value="1"/>
</dbReference>
<dbReference type="GO" id="GO:0016787">
    <property type="term" value="F:hydrolase activity"/>
    <property type="evidence" value="ECO:0007669"/>
    <property type="project" value="UniProtKB-KW"/>
</dbReference>
<proteinExistence type="predicted"/>
<sequence length="243" mass="27821">MIKAVVFDLDDTLYDQFYPFKSALTETFPDLMPTLDAMQAFNVYRQSSAAAYAKVDQGRWTRDEMAQNRVNLMLQKQAVPPVTMAEALDFQVYYCANLEEITLFPGFRTAFDELSHQFELGIITNGRTEHQLKKIMQLDLPRWFKRENVLTSEEAGIGKPNPEIFTMMNRRLGLRASEMAYVGDCYSADILGAKRAGWRSCWFNHRQFEELDSSLIPDQTVADDQDLFNLLLALASSNTEEPA</sequence>
<dbReference type="EMBL" id="QCXQ01000001">
    <property type="protein sequence ID" value="PWG00720.1"/>
    <property type="molecule type" value="Genomic_DNA"/>
</dbReference>
<dbReference type="SFLD" id="SFLDG01129">
    <property type="entry name" value="C1.5:_HAD__Beta-PGM__Phosphata"/>
    <property type="match status" value="1"/>
</dbReference>
<dbReference type="PANTHER" id="PTHR47478">
    <property type="match status" value="1"/>
</dbReference>
<dbReference type="Gene3D" id="3.40.50.1000">
    <property type="entry name" value="HAD superfamily/HAD-like"/>
    <property type="match status" value="1"/>
</dbReference>
<dbReference type="OrthoDB" id="25198at2"/>
<gene>
    <name evidence="1" type="ORF">DCM90_00665</name>
</gene>
<dbReference type="Gene3D" id="1.20.120.710">
    <property type="entry name" value="Haloacid dehalogenase hydrolase-like domain"/>
    <property type="match status" value="1"/>
</dbReference>
<organism evidence="1 2">
    <name type="scientific">Levilactobacillus bambusae</name>
    <dbReference type="NCBI Taxonomy" id="2024736"/>
    <lineage>
        <taxon>Bacteria</taxon>
        <taxon>Bacillati</taxon>
        <taxon>Bacillota</taxon>
        <taxon>Bacilli</taxon>
        <taxon>Lactobacillales</taxon>
        <taxon>Lactobacillaceae</taxon>
        <taxon>Levilactobacillus</taxon>
    </lineage>
</organism>
<dbReference type="AlphaFoldDB" id="A0A2V1N4H2"/>
<dbReference type="SUPFAM" id="SSF56784">
    <property type="entry name" value="HAD-like"/>
    <property type="match status" value="1"/>
</dbReference>
<dbReference type="Pfam" id="PF00702">
    <property type="entry name" value="Hydrolase"/>
    <property type="match status" value="1"/>
</dbReference>
<dbReference type="RefSeq" id="WP_109249433.1">
    <property type="nucleotide sequence ID" value="NZ_QCXQ01000001.1"/>
</dbReference>
<comment type="caution">
    <text evidence="1">The sequence shown here is derived from an EMBL/GenBank/DDBJ whole genome shotgun (WGS) entry which is preliminary data.</text>
</comment>
<dbReference type="InterPro" id="IPR052550">
    <property type="entry name" value="Pyrimidine_5'-ntase_YjjG"/>
</dbReference>
<reference evidence="1 2" key="1">
    <citation type="journal article" date="2018" name="Int. J. Syst. Evol. Microbiol.">
        <title>Lactobacillus bambusae sp. nov., isolated from a traditional fermented Ma-bamboo shoots of Taiwan.</title>
        <authorList>
            <person name="Wang L.-T."/>
        </authorList>
    </citation>
    <scope>NUCLEOTIDE SEQUENCE [LARGE SCALE GENOMIC DNA]</scope>
    <source>
        <strain evidence="1 2">BS-W1</strain>
    </source>
</reference>
<keyword evidence="2" id="KW-1185">Reference proteome</keyword>
<accession>A0A2V1N4H2</accession>
<dbReference type="InterPro" id="IPR023214">
    <property type="entry name" value="HAD_sf"/>
</dbReference>
<dbReference type="PANTHER" id="PTHR47478:SF1">
    <property type="entry name" value="PYRIMIDINE 5'-NUCLEOTIDASE YJJG"/>
    <property type="match status" value="1"/>
</dbReference>